<reference evidence="2" key="1">
    <citation type="submission" date="2021-11" db="EMBL/GenBank/DDBJ databases">
        <authorList>
            <person name="Islam A."/>
            <person name="Islam S."/>
            <person name="Flora M.S."/>
            <person name="Rahman M."/>
            <person name="Ziaur R.M."/>
            <person name="Epstein J.H."/>
            <person name="Hassan M."/>
            <person name="Klassen M."/>
            <person name="Woodard K."/>
            <person name="Webb A."/>
            <person name="Webby R.J."/>
            <person name="El Zowalaty M.E."/>
        </authorList>
    </citation>
    <scope>NUCLEOTIDE SEQUENCE</scope>
    <source>
        <strain evidence="2">Pbs3</strain>
    </source>
</reference>
<evidence type="ECO:0000256" key="1">
    <source>
        <dbReference type="SAM" id="MobiDB-lite"/>
    </source>
</evidence>
<dbReference type="EMBL" id="CAKKTJ010000326">
    <property type="protein sequence ID" value="CAH0480963.1"/>
    <property type="molecule type" value="Genomic_DNA"/>
</dbReference>
<sequence length="92" mass="10024">MTQTGTPMSSPTVIVFAARQTQPPAELQSTDLPTSEREGKRAGHQRVNSPPVATPSAILARQVADAVGRQMVYASWCQNPVRRVAKRRTLLV</sequence>
<protein>
    <submittedName>
        <fullName evidence="2">Uncharacterized protein</fullName>
    </submittedName>
</protein>
<name>A0AAU9L779_9STRA</name>
<gene>
    <name evidence="2" type="ORF">PBS003_LOCUS7574</name>
</gene>
<proteinExistence type="predicted"/>
<comment type="caution">
    <text evidence="2">The sequence shown here is derived from an EMBL/GenBank/DDBJ whole genome shotgun (WGS) entry which is preliminary data.</text>
</comment>
<organism evidence="2 3">
    <name type="scientific">Peronospora belbahrii</name>
    <dbReference type="NCBI Taxonomy" id="622444"/>
    <lineage>
        <taxon>Eukaryota</taxon>
        <taxon>Sar</taxon>
        <taxon>Stramenopiles</taxon>
        <taxon>Oomycota</taxon>
        <taxon>Peronosporomycetes</taxon>
        <taxon>Peronosporales</taxon>
        <taxon>Peronosporaceae</taxon>
        <taxon>Peronospora</taxon>
    </lineage>
</organism>
<feature type="region of interest" description="Disordered" evidence="1">
    <location>
        <begin position="18"/>
        <end position="55"/>
    </location>
</feature>
<dbReference type="Proteomes" id="UP001160483">
    <property type="component" value="Unassembled WGS sequence"/>
</dbReference>
<accession>A0AAU9L779</accession>
<evidence type="ECO:0000313" key="2">
    <source>
        <dbReference type="EMBL" id="CAH0480963.1"/>
    </source>
</evidence>
<dbReference type="AlphaFoldDB" id="A0AAU9L779"/>
<evidence type="ECO:0000313" key="3">
    <source>
        <dbReference type="Proteomes" id="UP001160483"/>
    </source>
</evidence>
<feature type="compositionally biased region" description="Polar residues" evidence="1">
    <location>
        <begin position="19"/>
        <end position="33"/>
    </location>
</feature>